<dbReference type="GO" id="GO:0019031">
    <property type="term" value="C:viral envelope"/>
    <property type="evidence" value="ECO:0007669"/>
    <property type="project" value="UniProtKB-KW"/>
</dbReference>
<accession>G8XTD5</accession>
<organism evidence="2 3">
    <name type="scientific">Simian cytomegalovirus (strain Colburn)</name>
    <dbReference type="NCBI Taxonomy" id="50292"/>
    <lineage>
        <taxon>Viruses</taxon>
        <taxon>Duplodnaviria</taxon>
        <taxon>Heunggongvirae</taxon>
        <taxon>Peploviricota</taxon>
        <taxon>Herviviricetes</taxon>
        <taxon>Herpesvirales</taxon>
        <taxon>Orthoherpesviridae</taxon>
        <taxon>Betaherpesvirinae</taxon>
        <taxon>Cytomegalovirus</taxon>
        <taxon>Cytomegalovirus cercopithecinebeta5</taxon>
    </lineage>
</organism>
<dbReference type="InterPro" id="IPR012564">
    <property type="entry name" value="Herpes_UL74"/>
</dbReference>
<evidence type="ECO:0000256" key="1">
    <source>
        <dbReference type="SAM" id="MobiDB-lite"/>
    </source>
</evidence>
<dbReference type="EMBL" id="FJ483968">
    <property type="protein sequence ID" value="AEV80427.1"/>
    <property type="molecule type" value="Genomic_DNA"/>
</dbReference>
<dbReference type="RefSeq" id="YP_004936039.1">
    <property type="nucleotide sequence ID" value="NC_012783.2"/>
</dbReference>
<dbReference type="GeneID" id="25026586"/>
<keyword evidence="2" id="KW-0946">Virion</keyword>
<dbReference type="Pfam" id="PF07982">
    <property type="entry name" value="Herpes_UL74"/>
    <property type="match status" value="1"/>
</dbReference>
<dbReference type="OrthoDB" id="7747at10239"/>
<protein>
    <submittedName>
        <fullName evidence="2">Envelope glycoprotein O</fullName>
    </submittedName>
</protein>
<dbReference type="KEGG" id="vg:25026586"/>
<feature type="region of interest" description="Disordered" evidence="1">
    <location>
        <begin position="223"/>
        <end position="246"/>
    </location>
</feature>
<organismHost>
    <name type="scientific">Macaca</name>
    <name type="common">macaques</name>
    <dbReference type="NCBI Taxonomy" id="9539"/>
</organismHost>
<keyword evidence="3" id="KW-1185">Reference proteome</keyword>
<name>G8XTD5_SCMVC</name>
<evidence type="ECO:0000313" key="3">
    <source>
        <dbReference type="Proteomes" id="UP000116555"/>
    </source>
</evidence>
<gene>
    <name evidence="2" type="primary">UL74</name>
</gene>
<proteinExistence type="predicted"/>
<dbReference type="Proteomes" id="UP000116555">
    <property type="component" value="Segment"/>
</dbReference>
<keyword evidence="2" id="KW-0261">Viral envelope protein</keyword>
<evidence type="ECO:0000313" key="2">
    <source>
        <dbReference type="EMBL" id="AEV80427.1"/>
    </source>
</evidence>
<sequence>MGSETHKWYILLLIIGLSYSAQTRKTTKSSTGTQVAVALTGPQRLSFRNYPITIPLSRLPDKHLLLAGPVRNESVTYFWYDFYSPILRQPNKYVMCKYNRTNSTMTLVPPPCGSIPSMNCLSEMINMSLHNDTGEESCTLNTTFNPMLYNIPRWTTILYLDAKNIFLDSQTIYFLGLSEAIFRNLRRHNCTKSFYLINAMSRNLFRNSRVSLWKLKQTMRRLKRRQKPIDKTKSKKSKRSINNTTTAPNATVLPTIFTSTTYKLENMTNSLNTSETFKPPIFISQLKDMVTWFYTTIRYTQKAFCKESRDRKRQSAWANHTRQILYNNTVWSIHGTMNLTDLYQVTPPYINATTINDSLFIDPLWDHINSLAFIEEIRLNKTIDTYTRPTNVSLSILPP</sequence>
<reference evidence="2 3" key="1">
    <citation type="submission" date="2011-12" db="EMBL/GenBank/DDBJ databases">
        <title>Comparative genomics of primate cytomegaloviruses.</title>
        <authorList>
            <person name="Davison A.J."/>
            <person name="Holton M."/>
            <person name="Dolan A."/>
            <person name="Dargan D.J."/>
            <person name="Gatherer D."/>
            <person name="Hayward G.S."/>
        </authorList>
    </citation>
    <scope>NUCLEOTIDE SEQUENCE [LARGE SCALE GENOMIC DNA]</scope>
    <source>
        <strain evidence="2">2715</strain>
    </source>
</reference>